<evidence type="ECO:0000313" key="2">
    <source>
        <dbReference type="Proteomes" id="UP000315783"/>
    </source>
</evidence>
<sequence length="73" mass="7786">MVGGVSINYSLRPGADIRAISGGTDKTPMQQMAKTWANVAPAIRRGEKMACAKCDSIFFAPVSSTRRLIEGKA</sequence>
<evidence type="ECO:0000313" key="1">
    <source>
        <dbReference type="EMBL" id="TQV96117.1"/>
    </source>
</evidence>
<organism evidence="1 2">
    <name type="scientific">Cordyceps javanica</name>
    <dbReference type="NCBI Taxonomy" id="43265"/>
    <lineage>
        <taxon>Eukaryota</taxon>
        <taxon>Fungi</taxon>
        <taxon>Dikarya</taxon>
        <taxon>Ascomycota</taxon>
        <taxon>Pezizomycotina</taxon>
        <taxon>Sordariomycetes</taxon>
        <taxon>Hypocreomycetidae</taxon>
        <taxon>Hypocreales</taxon>
        <taxon>Cordycipitaceae</taxon>
        <taxon>Cordyceps</taxon>
    </lineage>
</organism>
<protein>
    <submittedName>
        <fullName evidence="1">Uncharacterized protein</fullName>
    </submittedName>
</protein>
<dbReference type="Proteomes" id="UP000315783">
    <property type="component" value="Unassembled WGS sequence"/>
</dbReference>
<comment type="caution">
    <text evidence="1">The sequence shown here is derived from an EMBL/GenBank/DDBJ whole genome shotgun (WGS) entry which is preliminary data.</text>
</comment>
<dbReference type="EMBL" id="SPUK01000006">
    <property type="protein sequence ID" value="TQV96117.1"/>
    <property type="molecule type" value="Genomic_DNA"/>
</dbReference>
<keyword evidence="2" id="KW-1185">Reference proteome</keyword>
<accession>A0A545V334</accession>
<gene>
    <name evidence="1" type="ORF">IF1G_04700</name>
</gene>
<reference evidence="1 2" key="1">
    <citation type="journal article" date="2019" name="Appl. Microbiol. Biotechnol.">
        <title>Genome sequence of Isaria javanica and comparative genome analysis insights into family S53 peptidase evolution in fungal entomopathogens.</title>
        <authorList>
            <person name="Lin R."/>
            <person name="Zhang X."/>
            <person name="Xin B."/>
            <person name="Zou M."/>
            <person name="Gao Y."/>
            <person name="Qin F."/>
            <person name="Hu Q."/>
            <person name="Xie B."/>
            <person name="Cheng X."/>
        </authorList>
    </citation>
    <scope>NUCLEOTIDE SEQUENCE [LARGE SCALE GENOMIC DNA]</scope>
    <source>
        <strain evidence="1 2">IJ1G</strain>
    </source>
</reference>
<name>A0A545V334_9HYPO</name>
<dbReference type="AlphaFoldDB" id="A0A545V334"/>
<proteinExistence type="predicted"/>